<keyword evidence="3" id="KW-0150">Chloroplast</keyword>
<evidence type="ECO:0000256" key="7">
    <source>
        <dbReference type="ARBA" id="ARBA00035361"/>
    </source>
</evidence>
<dbReference type="HOGENOM" id="CLU_093240_0_0_1"/>
<dbReference type="Gene3D" id="2.30.30.30">
    <property type="match status" value="1"/>
</dbReference>
<dbReference type="NCBIfam" id="TIGR01080">
    <property type="entry name" value="rplX_A_E"/>
    <property type="match status" value="1"/>
</dbReference>
<keyword evidence="4" id="KW-0934">Plastid</keyword>
<comment type="subcellular location">
    <subcellularLocation>
        <location evidence="1">Plastid</location>
        <location evidence="1">Chloroplast</location>
    </subcellularLocation>
</comment>
<evidence type="ECO:0000256" key="2">
    <source>
        <dbReference type="ARBA" id="ARBA00010618"/>
    </source>
</evidence>
<dbReference type="InterPro" id="IPR005756">
    <property type="entry name" value="Ribosomal_uL24_euk/arc"/>
</dbReference>
<evidence type="ECO:0000256" key="4">
    <source>
        <dbReference type="ARBA" id="ARBA00022640"/>
    </source>
</evidence>
<dbReference type="InterPro" id="IPR014722">
    <property type="entry name" value="Rib_uL2_dom2"/>
</dbReference>
<dbReference type="PANTHER" id="PTHR11143">
    <property type="entry name" value="60S RIBOSOMAL PROTEIN L26 FAMILY MEMBER"/>
    <property type="match status" value="1"/>
</dbReference>
<evidence type="ECO:0000256" key="6">
    <source>
        <dbReference type="ARBA" id="ARBA00023274"/>
    </source>
</evidence>
<dbReference type="AlphaFoldDB" id="F0WBU3"/>
<dbReference type="GO" id="GO:0003735">
    <property type="term" value="F:structural constituent of ribosome"/>
    <property type="evidence" value="ECO:0007669"/>
    <property type="project" value="InterPro"/>
</dbReference>
<dbReference type="SUPFAM" id="SSF50104">
    <property type="entry name" value="Translation proteins SH3-like domain"/>
    <property type="match status" value="1"/>
</dbReference>
<dbReference type="Pfam" id="PF16906">
    <property type="entry name" value="Ribosomal_L26"/>
    <property type="match status" value="1"/>
</dbReference>
<evidence type="ECO:0000313" key="9">
    <source>
        <dbReference type="EMBL" id="CCA18620.1"/>
    </source>
</evidence>
<dbReference type="Pfam" id="PF00467">
    <property type="entry name" value="KOW"/>
    <property type="match status" value="1"/>
</dbReference>
<dbReference type="InterPro" id="IPR008991">
    <property type="entry name" value="Translation_prot_SH3-like_sf"/>
</dbReference>
<reference evidence="9" key="1">
    <citation type="journal article" date="2011" name="PLoS Biol.">
        <title>Gene gain and loss during evolution of obligate parasitism in the white rust pathogen of Arabidopsis thaliana.</title>
        <authorList>
            <person name="Kemen E."/>
            <person name="Gardiner A."/>
            <person name="Schultz-Larsen T."/>
            <person name="Kemen A.C."/>
            <person name="Balmuth A.L."/>
            <person name="Robert-Seilaniantz A."/>
            <person name="Bailey K."/>
            <person name="Holub E."/>
            <person name="Studholme D.J."/>
            <person name="Maclean D."/>
            <person name="Jones J.D."/>
        </authorList>
    </citation>
    <scope>NUCLEOTIDE SEQUENCE</scope>
</reference>
<name>F0WBU3_9STRA</name>
<comment type="similarity">
    <text evidence="2">Belongs to the universal ribosomal protein uL24 family.</text>
</comment>
<dbReference type="CDD" id="cd06089">
    <property type="entry name" value="KOW_RPL26"/>
    <property type="match status" value="1"/>
</dbReference>
<dbReference type="GO" id="GO:0006412">
    <property type="term" value="P:translation"/>
    <property type="evidence" value="ECO:0007669"/>
    <property type="project" value="InterPro"/>
</dbReference>
<accession>F0WBU3</accession>
<dbReference type="InterPro" id="IPR005825">
    <property type="entry name" value="Ribosomal_uL24_CS"/>
</dbReference>
<dbReference type="SMART" id="SM00739">
    <property type="entry name" value="KOW"/>
    <property type="match status" value="1"/>
</dbReference>
<gene>
    <name evidence="9" type="primary">AlNc14C53G4134</name>
    <name evidence="9" type="ORF">ALNC14_047630</name>
</gene>
<evidence type="ECO:0000259" key="8">
    <source>
        <dbReference type="SMART" id="SM00739"/>
    </source>
</evidence>
<proteinExistence type="inferred from homology"/>
<sequence length="194" mass="22030">MRLLYEESAQQSEAFRILKRLHGCSVNPSNVHCWLAITWLQIAQLSSISTMKFNTAVTSSRRKCRKAHFGAHSTQRRILMSANLSKDLQNKYNVRSIPIRKGDEVTIVRGTYKNREGMVTNVYRKKFVIYVERVVKEKANGASVPIGIAASNVVICKLKLDKDRKKILERKNRAVGDKNKSKYTEADVAMASVD</sequence>
<protein>
    <recommendedName>
        <fullName evidence="7">50S ribosomal protein L24, chloroplastic</fullName>
    </recommendedName>
</protein>
<keyword evidence="6" id="KW-0687">Ribonucleoprotein</keyword>
<keyword evidence="5" id="KW-0689">Ribosomal protein</keyword>
<dbReference type="InterPro" id="IPR005824">
    <property type="entry name" value="KOW"/>
</dbReference>
<dbReference type="GO" id="GO:0003723">
    <property type="term" value="F:RNA binding"/>
    <property type="evidence" value="ECO:0007669"/>
    <property type="project" value="InterPro"/>
</dbReference>
<evidence type="ECO:0000256" key="1">
    <source>
        <dbReference type="ARBA" id="ARBA00004229"/>
    </source>
</evidence>
<reference evidence="9" key="2">
    <citation type="submission" date="2011-02" db="EMBL/GenBank/DDBJ databases">
        <authorList>
            <person name="MacLean D."/>
        </authorList>
    </citation>
    <scope>NUCLEOTIDE SEQUENCE</scope>
</reference>
<feature type="domain" description="KOW" evidence="8">
    <location>
        <begin position="98"/>
        <end position="125"/>
    </location>
</feature>
<dbReference type="GO" id="GO:0009507">
    <property type="term" value="C:chloroplast"/>
    <property type="evidence" value="ECO:0007669"/>
    <property type="project" value="UniProtKB-SubCell"/>
</dbReference>
<dbReference type="InterPro" id="IPR041988">
    <property type="entry name" value="Ribosomal_uL24_KOW"/>
</dbReference>
<evidence type="ECO:0000256" key="3">
    <source>
        <dbReference type="ARBA" id="ARBA00022528"/>
    </source>
</evidence>
<organism evidence="9">
    <name type="scientific">Albugo laibachii Nc14</name>
    <dbReference type="NCBI Taxonomy" id="890382"/>
    <lineage>
        <taxon>Eukaryota</taxon>
        <taxon>Sar</taxon>
        <taxon>Stramenopiles</taxon>
        <taxon>Oomycota</taxon>
        <taxon>Peronosporomycetes</taxon>
        <taxon>Albuginales</taxon>
        <taxon>Albuginaceae</taxon>
        <taxon>Albugo</taxon>
    </lineage>
</organism>
<dbReference type="PROSITE" id="PS01108">
    <property type="entry name" value="RIBOSOMAL_L24"/>
    <property type="match status" value="1"/>
</dbReference>
<dbReference type="GO" id="GO:0015934">
    <property type="term" value="C:large ribosomal subunit"/>
    <property type="evidence" value="ECO:0007669"/>
    <property type="project" value="InterPro"/>
</dbReference>
<dbReference type="EMBL" id="FR824098">
    <property type="protein sequence ID" value="CCA18620.1"/>
    <property type="molecule type" value="Genomic_DNA"/>
</dbReference>
<dbReference type="FunFam" id="2.30.30.30:FF:000009">
    <property type="entry name" value="60S ribosomal protein L26"/>
    <property type="match status" value="1"/>
</dbReference>
<evidence type="ECO:0000256" key="5">
    <source>
        <dbReference type="ARBA" id="ARBA00022980"/>
    </source>
</evidence>